<dbReference type="PANTHER" id="PTHR47327:SF12">
    <property type="entry name" value="APPLE DOMAIN-CONTAINING PROTEIN"/>
    <property type="match status" value="1"/>
</dbReference>
<feature type="chain" id="PRO_5041279038" description="Apple domain-containing protein" evidence="2">
    <location>
        <begin position="16"/>
        <end position="476"/>
    </location>
</feature>
<dbReference type="InterPro" id="IPR052774">
    <property type="entry name" value="Celegans_DevNeuronal_Protein"/>
</dbReference>
<evidence type="ECO:0000259" key="3">
    <source>
        <dbReference type="PROSITE" id="PS50948"/>
    </source>
</evidence>
<feature type="domain" description="Apple" evidence="3">
    <location>
        <begin position="159"/>
        <end position="239"/>
    </location>
</feature>
<feature type="domain" description="Apple" evidence="3">
    <location>
        <begin position="23"/>
        <end position="98"/>
    </location>
</feature>
<keyword evidence="5" id="KW-1185">Reference proteome</keyword>
<dbReference type="SMART" id="SM00473">
    <property type="entry name" value="PAN_AP"/>
    <property type="match status" value="2"/>
</dbReference>
<protein>
    <recommendedName>
        <fullName evidence="3">Apple domain-containing protein</fullName>
    </recommendedName>
</protein>
<evidence type="ECO:0000313" key="4">
    <source>
        <dbReference type="EMBL" id="KAK0411691.1"/>
    </source>
</evidence>
<feature type="region of interest" description="Disordered" evidence="1">
    <location>
        <begin position="250"/>
        <end position="286"/>
    </location>
</feature>
<dbReference type="PROSITE" id="PS50948">
    <property type="entry name" value="PAN"/>
    <property type="match status" value="2"/>
</dbReference>
<organism evidence="4 5">
    <name type="scientific">Steinernema hermaphroditum</name>
    <dbReference type="NCBI Taxonomy" id="289476"/>
    <lineage>
        <taxon>Eukaryota</taxon>
        <taxon>Metazoa</taxon>
        <taxon>Ecdysozoa</taxon>
        <taxon>Nematoda</taxon>
        <taxon>Chromadorea</taxon>
        <taxon>Rhabditida</taxon>
        <taxon>Tylenchina</taxon>
        <taxon>Panagrolaimomorpha</taxon>
        <taxon>Strongyloidoidea</taxon>
        <taxon>Steinernematidae</taxon>
        <taxon>Steinernema</taxon>
    </lineage>
</organism>
<keyword evidence="2" id="KW-0732">Signal</keyword>
<accession>A0AA39LVI3</accession>
<dbReference type="Proteomes" id="UP001175271">
    <property type="component" value="Unassembled WGS sequence"/>
</dbReference>
<feature type="compositionally biased region" description="Pro residues" evidence="1">
    <location>
        <begin position="250"/>
        <end position="261"/>
    </location>
</feature>
<evidence type="ECO:0000313" key="5">
    <source>
        <dbReference type="Proteomes" id="UP001175271"/>
    </source>
</evidence>
<dbReference type="CDD" id="cd01099">
    <property type="entry name" value="PAN_AP_HGF"/>
    <property type="match status" value="1"/>
</dbReference>
<proteinExistence type="predicted"/>
<gene>
    <name evidence="4" type="ORF">QR680_005783</name>
</gene>
<dbReference type="EMBL" id="JAUCMV010000003">
    <property type="protein sequence ID" value="KAK0411691.1"/>
    <property type="molecule type" value="Genomic_DNA"/>
</dbReference>
<dbReference type="Gene3D" id="3.50.4.10">
    <property type="entry name" value="Hepatocyte Growth Factor"/>
    <property type="match status" value="1"/>
</dbReference>
<dbReference type="GO" id="GO:0009653">
    <property type="term" value="P:anatomical structure morphogenesis"/>
    <property type="evidence" value="ECO:0007669"/>
    <property type="project" value="TreeGrafter"/>
</dbReference>
<comment type="caution">
    <text evidence="4">The sequence shown here is derived from an EMBL/GenBank/DDBJ whole genome shotgun (WGS) entry which is preliminary data.</text>
</comment>
<dbReference type="AlphaFoldDB" id="A0AA39LVI3"/>
<sequence>MFLLPLFFFFTSTSALLRNPNRCFYKTIGPKGEESVGRARNASTVLNLAECFAKCLQNRRCRLLAFNKQTNLCSLNPVIGSKLSISADALGFAFRKVCLGPSISQAREIMLRKTEILKAHLLRVAQWLESRLRAILTPPPEDDFFEGEPMRDSPVGNACFERTPGKVLIGVVDQLVQDIATEAQCEELCTTVNSDKEGSCKSIMFYAKEKECIVASQNRKEMPELFTDDQNAVYIENICVGGGKPSAPAPLPIPASAPAPAPSSSTDNLSEKLAVRPPTSDTKDYGSDFDPFESSKTPAPIHIEASGYDTGASPSIAPHIPAPMPPPPTHPPMVVEPKARPHETVLTHTERRVETPPPLIEPKVIDTYNVDSKKTVVSTNDVQSYRRRLRDPKIHKCFTQIFAKDVVNERVVRSYSLEQCIDICRLCEECLPGGKCNRVAFSIVNHFCALGSSHVVVPTLPRLADSAFVQFKRTNC</sequence>
<feature type="signal peptide" evidence="2">
    <location>
        <begin position="1"/>
        <end position="15"/>
    </location>
</feature>
<evidence type="ECO:0000256" key="2">
    <source>
        <dbReference type="SAM" id="SignalP"/>
    </source>
</evidence>
<dbReference type="PANTHER" id="PTHR47327">
    <property type="entry name" value="FI18240P1-RELATED"/>
    <property type="match status" value="1"/>
</dbReference>
<evidence type="ECO:0000256" key="1">
    <source>
        <dbReference type="SAM" id="MobiDB-lite"/>
    </source>
</evidence>
<dbReference type="SUPFAM" id="SSF57414">
    <property type="entry name" value="Hairpin loop containing domain-like"/>
    <property type="match status" value="2"/>
</dbReference>
<reference evidence="4" key="1">
    <citation type="submission" date="2023-06" db="EMBL/GenBank/DDBJ databases">
        <title>Genomic analysis of the entomopathogenic nematode Steinernema hermaphroditum.</title>
        <authorList>
            <person name="Schwarz E.M."/>
            <person name="Heppert J.K."/>
            <person name="Baniya A."/>
            <person name="Schwartz H.T."/>
            <person name="Tan C.-H."/>
            <person name="Antoshechkin I."/>
            <person name="Sternberg P.W."/>
            <person name="Goodrich-Blair H."/>
            <person name="Dillman A.R."/>
        </authorList>
    </citation>
    <scope>NUCLEOTIDE SEQUENCE</scope>
    <source>
        <strain evidence="4">PS9179</strain>
        <tissue evidence="4">Whole animal</tissue>
    </source>
</reference>
<dbReference type="Pfam" id="PF00024">
    <property type="entry name" value="PAN_1"/>
    <property type="match status" value="2"/>
</dbReference>
<name>A0AA39LVI3_9BILA</name>
<dbReference type="InterPro" id="IPR003609">
    <property type="entry name" value="Pan_app"/>
</dbReference>